<evidence type="ECO:0000256" key="2">
    <source>
        <dbReference type="ARBA" id="ARBA00022679"/>
    </source>
</evidence>
<keyword evidence="3" id="KW-0548">Nucleotidyltransferase</keyword>
<gene>
    <name evidence="7" type="ORF">TRUGW13939_04453</name>
</gene>
<name>A0A7H8QV08_TALRU</name>
<evidence type="ECO:0000256" key="5">
    <source>
        <dbReference type="SAM" id="MobiDB-lite"/>
    </source>
</evidence>
<proteinExistence type="predicted"/>
<sequence>MPRKDFLRDLERARASPPASFPGLRDIKLGDDDESICFSFSSPSHSDPTLEFQAVISDLSEYPKSHEYLIFSMSSTVPPAVVDVLDTIRLAVAGAPVHDLFTTVSDAFGSVLSAAQELLRGEEDQHSDYESLPDAGSDSEAAWEDDAFDEDQQFFGPTHQEMKQMKQSKCLKSDLRAVKAAGFKVGYLGSLTGLIFLSISCRIAKLGLSDEAMQAWGVDPSQYLVLLMRFPHGYVSISYVLEIEAAKRTHLVQMHVGLCASYKPSMEAAVQAFSHTTDNALRQEPPVCESDDRHQKLLPLFIETPLDALLNERFLKIVEIRHKLALSWSGAELFFNNVQGMIQTAVPTESDIYMVQDGWGASVPEIVQADQLRAASSADQVSLPLITMQFLLRHFVKCTEFCLVCHCKMDMNFEALKPYVCSKPLCLYQYMALGIGHSVEWEILQQPFVVDLLISFTYASAAANTLEDFPEGLGVMVPKIGEGSYKGNLHPSNLQLLISTDSQHEQFLRPGSWIQIMDPENDCTGDWHCRVQNTSNWPLVDLCTPIVAQDSQSEPAAKHNAEGRVVQFVVYDDNFDHLKEDQDKRRAIKNILDTLPDVMAMKSFLESIPASSRRLLASWDRITPSAFDVLRWIVASNRSCIMQDSEISDKKVARSKNSNLISGMDGYLQFRFAQGAPDKEEKFFRAIMTNVPTSQYPTLYAWHGSPIFNWHGIIREGLMYKKVSNGRAHGDGVYMAQNFTTSLTYSSQGHGSQWPNSLLHMTTALSLNEVLNMPKKFQYHGSGVYVVQNLEWIQTRYLFVNCRPQNTTGDFPSSGPLESKAQKAPKSLGFWPQQQASMAHGPAGLPIDIPMTALNQRRRQALGLAIPGQESIEQPQPAVDTKKRGRKRKSVTKVAPKPADSRVYDVDEGRYVEDDWDNASVATMAEDLAALFSDTEDGVADTGKKKKTMPTTPVTDFEPGKLTESSLKLLDPPSYATTTATKSLQQHLLQTLKVQERNASDELGWYIDPQLINNPYQWIVELHSFDLTLPLGQDLQKARIQSIVLEMRFPKDFPMSPPFVRVVRPRLLEFNHGGGGHVTQGGALCMELLTNSGWLPSCSIEGVLVSIRIALCSTEPKPARLLSGQTGQNVMEYSVHDAVNAYVRACHAHGWQVPKEFHSMAW</sequence>
<dbReference type="GeneID" id="55991954"/>
<dbReference type="InterPro" id="IPR000608">
    <property type="entry name" value="UBC"/>
</dbReference>
<organism evidence="7 8">
    <name type="scientific">Talaromyces rugulosus</name>
    <name type="common">Penicillium rugulosum</name>
    <dbReference type="NCBI Taxonomy" id="121627"/>
    <lineage>
        <taxon>Eukaryota</taxon>
        <taxon>Fungi</taxon>
        <taxon>Dikarya</taxon>
        <taxon>Ascomycota</taxon>
        <taxon>Pezizomycotina</taxon>
        <taxon>Eurotiomycetes</taxon>
        <taxon>Eurotiomycetidae</taxon>
        <taxon>Eurotiales</taxon>
        <taxon>Trichocomaceae</taxon>
        <taxon>Talaromyces</taxon>
        <taxon>Talaromyces sect. Islandici</taxon>
    </lineage>
</organism>
<dbReference type="SUPFAM" id="SSF56399">
    <property type="entry name" value="ADP-ribosylation"/>
    <property type="match status" value="1"/>
</dbReference>
<evidence type="ECO:0000313" key="8">
    <source>
        <dbReference type="Proteomes" id="UP000509510"/>
    </source>
</evidence>
<dbReference type="KEGG" id="trg:TRUGW13939_04453"/>
<dbReference type="PROSITE" id="PS50127">
    <property type="entry name" value="UBC_2"/>
    <property type="match status" value="1"/>
</dbReference>
<evidence type="ECO:0000313" key="7">
    <source>
        <dbReference type="EMBL" id="QKX57341.1"/>
    </source>
</evidence>
<feature type="region of interest" description="Disordered" evidence="5">
    <location>
        <begin position="869"/>
        <end position="899"/>
    </location>
</feature>
<evidence type="ECO:0000256" key="4">
    <source>
        <dbReference type="ARBA" id="ARBA00023027"/>
    </source>
</evidence>
<dbReference type="InterPro" id="IPR016135">
    <property type="entry name" value="UBQ-conjugating_enzyme/RWD"/>
</dbReference>
<accession>A0A7H8QV08</accession>
<dbReference type="RefSeq" id="XP_035343519.1">
    <property type="nucleotide sequence ID" value="XM_035487626.1"/>
</dbReference>
<keyword evidence="1" id="KW-0328">Glycosyltransferase</keyword>
<dbReference type="InterPro" id="IPR012317">
    <property type="entry name" value="Poly(ADP-ribose)pol_cat_dom"/>
</dbReference>
<dbReference type="Pfam" id="PF00179">
    <property type="entry name" value="UQ_con"/>
    <property type="match status" value="1"/>
</dbReference>
<dbReference type="Gene3D" id="3.10.110.10">
    <property type="entry name" value="Ubiquitin Conjugating Enzyme"/>
    <property type="match status" value="1"/>
</dbReference>
<dbReference type="AlphaFoldDB" id="A0A7H8QV08"/>
<evidence type="ECO:0000256" key="1">
    <source>
        <dbReference type="ARBA" id="ARBA00022676"/>
    </source>
</evidence>
<keyword evidence="8" id="KW-1185">Reference proteome</keyword>
<dbReference type="Proteomes" id="UP000509510">
    <property type="component" value="Chromosome II"/>
</dbReference>
<reference evidence="8" key="1">
    <citation type="submission" date="2020-06" db="EMBL/GenBank/DDBJ databases">
        <title>A chromosome-scale genome assembly of Talaromyces rugulosus W13939.</title>
        <authorList>
            <person name="Wang B."/>
            <person name="Guo L."/>
            <person name="Ye K."/>
            <person name="Wang L."/>
        </authorList>
    </citation>
    <scope>NUCLEOTIDE SEQUENCE [LARGE SCALE GENOMIC DNA]</scope>
    <source>
        <strain evidence="8">W13939</strain>
    </source>
</reference>
<dbReference type="OrthoDB" id="109543at2759"/>
<dbReference type="InterPro" id="IPR051838">
    <property type="entry name" value="ARTD_PARP"/>
</dbReference>
<evidence type="ECO:0000256" key="3">
    <source>
        <dbReference type="ARBA" id="ARBA00022695"/>
    </source>
</evidence>
<dbReference type="FunFam" id="3.10.110.10:FF:000107">
    <property type="entry name" value="Ubiquitin conjugating enzyme, putative"/>
    <property type="match status" value="1"/>
</dbReference>
<feature type="region of interest" description="Disordered" evidence="5">
    <location>
        <begin position="938"/>
        <end position="959"/>
    </location>
</feature>
<dbReference type="Gene3D" id="3.90.228.10">
    <property type="match status" value="1"/>
</dbReference>
<dbReference type="Pfam" id="PF00644">
    <property type="entry name" value="PARP"/>
    <property type="match status" value="1"/>
</dbReference>
<dbReference type="SUPFAM" id="SSF54495">
    <property type="entry name" value="UBC-like"/>
    <property type="match status" value="1"/>
</dbReference>
<keyword evidence="4" id="KW-0520">NAD</keyword>
<dbReference type="EMBL" id="CP055899">
    <property type="protein sequence ID" value="QKX57341.1"/>
    <property type="molecule type" value="Genomic_DNA"/>
</dbReference>
<feature type="domain" description="UBC core" evidence="6">
    <location>
        <begin position="983"/>
        <end position="1148"/>
    </location>
</feature>
<evidence type="ECO:0000259" key="6">
    <source>
        <dbReference type="PROSITE" id="PS50127"/>
    </source>
</evidence>
<dbReference type="SMART" id="SM00212">
    <property type="entry name" value="UBCc"/>
    <property type="match status" value="1"/>
</dbReference>
<keyword evidence="2" id="KW-0808">Transferase</keyword>
<dbReference type="GO" id="GO:0003950">
    <property type="term" value="F:NAD+ poly-ADP-ribosyltransferase activity"/>
    <property type="evidence" value="ECO:0007669"/>
    <property type="project" value="InterPro"/>
</dbReference>
<dbReference type="CDD" id="cd23802">
    <property type="entry name" value="UBCc_UBE2Q"/>
    <property type="match status" value="1"/>
</dbReference>
<protein>
    <recommendedName>
        <fullName evidence="6">UBC core domain-containing protein</fullName>
    </recommendedName>
</protein>
<dbReference type="GO" id="GO:0016779">
    <property type="term" value="F:nucleotidyltransferase activity"/>
    <property type="evidence" value="ECO:0007669"/>
    <property type="project" value="UniProtKB-KW"/>
</dbReference>
<dbReference type="PANTHER" id="PTHR21328">
    <property type="entry name" value="POLY ADP-RIBOSE POLYMERASE FAMILY, MEMBER PARP"/>
    <property type="match status" value="1"/>
</dbReference>